<protein>
    <submittedName>
        <fullName evidence="1">Uncharacterized protein</fullName>
    </submittedName>
</protein>
<keyword evidence="1" id="KW-0934">Plastid</keyword>
<reference evidence="1" key="1">
    <citation type="submission" date="2018-07" db="EMBL/GenBank/DDBJ databases">
        <authorList>
            <person name="Quirk P.G."/>
            <person name="Krulwich T.A."/>
        </authorList>
    </citation>
    <scope>NUCLEOTIDE SEQUENCE</scope>
</reference>
<evidence type="ECO:0000313" key="1">
    <source>
        <dbReference type="EMBL" id="AYC65665.1"/>
    </source>
</evidence>
<name>A0A386B1T0_9CHLO</name>
<geneLocation type="chloroplast" evidence="1"/>
<reference evidence="1" key="2">
    <citation type="journal article" date="2019" name="Mol. Phylogenet. Evol.">
        <title>Reassessment of the classification of bryopsidales (chlorophyta) based on chloroplast phylogenomic analyses.</title>
        <authorList>
            <person name="Cremen M.C."/>
            <person name="Leliaert F."/>
            <person name="West J."/>
            <person name="Lam D.W."/>
            <person name="Shimada S."/>
            <person name="Lopez-Bautista J.M."/>
            <person name="Verbruggen H."/>
        </authorList>
    </citation>
    <scope>NUCLEOTIDE SEQUENCE</scope>
</reference>
<dbReference type="RefSeq" id="YP_009519693.1">
    <property type="nucleotide sequence ID" value="NC_039528.1"/>
</dbReference>
<accession>A0A386B1T0</accession>
<organism evidence="1">
    <name type="scientific">Udotea flabellum</name>
    <dbReference type="NCBI Taxonomy" id="170437"/>
    <lineage>
        <taxon>Eukaryota</taxon>
        <taxon>Viridiplantae</taxon>
        <taxon>Chlorophyta</taxon>
        <taxon>core chlorophytes</taxon>
        <taxon>Ulvophyceae</taxon>
        <taxon>TCBD clade</taxon>
        <taxon>Bryopsidales</taxon>
        <taxon>Halimedineae</taxon>
        <taxon>Halimedaceae</taxon>
        <taxon>Udoteae</taxon>
        <taxon>Udotea</taxon>
    </lineage>
</organism>
<gene>
    <name evidence="1" type="primary">orf174</name>
</gene>
<proteinExistence type="predicted"/>
<sequence>MSKKKKYFQHRKRLQSQKFQLQKINHLNFGEFGEFFIKAQLLCFQNQNVRTVFGNIQKFENAPNQLIQNKKLNLFQLFTNTELISCFEKSNILKSKNNSKADVFRNNRGVSIKMLNGSYPTLVNHTHRQNFLRVLESLKLDIQILDTCILEYHSLRQNNKIGEDILNSHPLSPF</sequence>
<keyword evidence="1" id="KW-0150">Chloroplast</keyword>
<dbReference type="EMBL" id="MH591112">
    <property type="protein sequence ID" value="AYC65665.1"/>
    <property type="molecule type" value="Genomic_DNA"/>
</dbReference>
<dbReference type="AlphaFoldDB" id="A0A386B1T0"/>
<dbReference type="GeneID" id="38279633"/>